<evidence type="ECO:0000256" key="4">
    <source>
        <dbReference type="ARBA" id="ARBA00022692"/>
    </source>
</evidence>
<evidence type="ECO:0000256" key="3">
    <source>
        <dbReference type="ARBA" id="ARBA00022475"/>
    </source>
</evidence>
<dbReference type="Gene3D" id="1.20.5.1030">
    <property type="entry name" value="Preprotein translocase secy subunit"/>
    <property type="match status" value="1"/>
</dbReference>
<evidence type="ECO:0000256" key="2">
    <source>
        <dbReference type="ARBA" id="ARBA00022448"/>
    </source>
</evidence>
<evidence type="ECO:0000256" key="5">
    <source>
        <dbReference type="ARBA" id="ARBA00022927"/>
    </source>
</evidence>
<dbReference type="Proteomes" id="UP000060487">
    <property type="component" value="Unassembled WGS sequence"/>
</dbReference>
<keyword evidence="6 9" id="KW-1133">Transmembrane helix</keyword>
<evidence type="ECO:0000256" key="7">
    <source>
        <dbReference type="ARBA" id="ARBA00023010"/>
    </source>
</evidence>
<feature type="transmembrane region" description="Helical" evidence="9">
    <location>
        <begin position="32"/>
        <end position="52"/>
    </location>
</feature>
<reference evidence="10 11" key="1">
    <citation type="submission" date="2015-11" db="EMBL/GenBank/DDBJ databases">
        <authorList>
            <person name="Lin W."/>
        </authorList>
    </citation>
    <scope>NUCLEOTIDE SEQUENCE [LARGE SCALE GENOMIC DNA]</scope>
    <source>
        <strain evidence="10 11">HCH-1</strain>
    </source>
</reference>
<protein>
    <recommendedName>
        <fullName evidence="9">Protein translocase subunit SecE</fullName>
    </recommendedName>
</protein>
<comment type="subcellular location">
    <subcellularLocation>
        <location evidence="9">Cell membrane</location>
        <topology evidence="9">Single-pass membrane protein</topology>
    </subcellularLocation>
    <subcellularLocation>
        <location evidence="1">Membrane</location>
    </subcellularLocation>
</comment>
<keyword evidence="4 9" id="KW-0812">Transmembrane</keyword>
<evidence type="ECO:0000256" key="1">
    <source>
        <dbReference type="ARBA" id="ARBA00004370"/>
    </source>
</evidence>
<keyword evidence="3 9" id="KW-1003">Cell membrane</keyword>
<comment type="subunit">
    <text evidence="9">Component of the Sec protein translocase complex. Heterotrimer consisting of SecY, SecE and SecG subunits. The heterotrimers can form oligomers, although 1 heterotrimer is thought to be able to translocate proteins. Interacts with the ribosome. Interacts with SecDF, and other proteins may be involved. Interacts with SecA.</text>
</comment>
<comment type="function">
    <text evidence="9">Essential subunit of the Sec protein translocation channel SecYEG. Clamps together the 2 halves of SecY. May contact the channel plug during translocation.</text>
</comment>
<sequence length="61" mass="6917">MVEKIKVFFKEVKLETKKVAFPSKEELIGSTWVVLIFTVVLSMFLGIVDVGLSKLIQSMIK</sequence>
<dbReference type="RefSeq" id="WP_085052063.1">
    <property type="nucleotide sequence ID" value="NZ_LNQR01000054.1"/>
</dbReference>
<evidence type="ECO:0000256" key="8">
    <source>
        <dbReference type="ARBA" id="ARBA00023136"/>
    </source>
</evidence>
<dbReference type="InterPro" id="IPR005807">
    <property type="entry name" value="SecE_bac"/>
</dbReference>
<keyword evidence="8 9" id="KW-0472">Membrane</keyword>
<dbReference type="NCBIfam" id="TIGR00964">
    <property type="entry name" value="secE_bact"/>
    <property type="match status" value="1"/>
</dbReference>
<organism evidence="10 11">
    <name type="scientific">Candidatus Magnetominusculus xianensis</name>
    <dbReference type="NCBI Taxonomy" id="1748249"/>
    <lineage>
        <taxon>Bacteria</taxon>
        <taxon>Pseudomonadati</taxon>
        <taxon>Nitrospirota</taxon>
        <taxon>Nitrospiria</taxon>
        <taxon>Nitrospirales</taxon>
        <taxon>Nitrospiraceae</taxon>
        <taxon>Candidatus Magnetominusculus</taxon>
    </lineage>
</organism>
<dbReference type="Pfam" id="PF00584">
    <property type="entry name" value="SecE"/>
    <property type="match status" value="1"/>
</dbReference>
<keyword evidence="7 9" id="KW-0811">Translocation</keyword>
<dbReference type="PANTHER" id="PTHR33910">
    <property type="entry name" value="PROTEIN TRANSLOCASE SUBUNIT SECE"/>
    <property type="match status" value="1"/>
</dbReference>
<dbReference type="HAMAP" id="MF_00422">
    <property type="entry name" value="SecE"/>
    <property type="match status" value="1"/>
</dbReference>
<evidence type="ECO:0000313" key="11">
    <source>
        <dbReference type="Proteomes" id="UP000060487"/>
    </source>
</evidence>
<evidence type="ECO:0000256" key="9">
    <source>
        <dbReference type="HAMAP-Rule" id="MF_00422"/>
    </source>
</evidence>
<evidence type="ECO:0000256" key="6">
    <source>
        <dbReference type="ARBA" id="ARBA00022989"/>
    </source>
</evidence>
<name>A0ABR5SFZ8_9BACT</name>
<dbReference type="EMBL" id="LNQR01000054">
    <property type="protein sequence ID" value="KWT86966.1"/>
    <property type="molecule type" value="Genomic_DNA"/>
</dbReference>
<gene>
    <name evidence="9 10" type="primary">secE</name>
    <name evidence="10" type="ORF">ASN18_1438</name>
</gene>
<keyword evidence="5 9" id="KW-0653">Protein transport</keyword>
<dbReference type="PANTHER" id="PTHR33910:SF1">
    <property type="entry name" value="PROTEIN TRANSLOCASE SUBUNIT SECE"/>
    <property type="match status" value="1"/>
</dbReference>
<comment type="similarity">
    <text evidence="9">Belongs to the SecE/SEC61-gamma family.</text>
</comment>
<comment type="caution">
    <text evidence="10">The sequence shown here is derived from an EMBL/GenBank/DDBJ whole genome shotgun (WGS) entry which is preliminary data.</text>
</comment>
<proteinExistence type="inferred from homology"/>
<keyword evidence="2 9" id="KW-0813">Transport</keyword>
<keyword evidence="11" id="KW-1185">Reference proteome</keyword>
<evidence type="ECO:0000313" key="10">
    <source>
        <dbReference type="EMBL" id="KWT86966.1"/>
    </source>
</evidence>
<dbReference type="InterPro" id="IPR038379">
    <property type="entry name" value="SecE_sf"/>
</dbReference>
<accession>A0ABR5SFZ8</accession>
<dbReference type="InterPro" id="IPR001901">
    <property type="entry name" value="Translocase_SecE/Sec61-g"/>
</dbReference>